<evidence type="ECO:0000313" key="3">
    <source>
        <dbReference type="EMBL" id="MBY07354.1"/>
    </source>
</evidence>
<sequence>MSASAVPTQGEDTFGDNRWIAMHKAFLAEGQEKEPEVVMIGDHAIAYLQLSEVWEKKFAPLHCLNFGIPSDQTQHVLWRIENGELEGVNPKVVVLSVGSSNYSDTVEMVAEGIDACVSAITKRLPNAQVVVIKLLPCGPAPNPLREKRADVNSLLSRSLKNKPNVQLVDLDPGFVQQDGSINCHDLFDFEHLNKQGYNTAFTPLADLVEQLLCEASGAGGDASGDL</sequence>
<dbReference type="InterPro" id="IPR036514">
    <property type="entry name" value="SGNH_hydro_sf"/>
</dbReference>
<dbReference type="PANTHER" id="PTHR11852:SF0">
    <property type="entry name" value="PLATELET-ACTIVATING FACTOR ACETYLHYDROLASE IB SUBUNIT BETA HOMOLOG"/>
    <property type="match status" value="1"/>
</dbReference>
<proteinExistence type="inferred from homology"/>
<name>A0A2R5LCV2_9ACAR</name>
<reference evidence="3" key="1">
    <citation type="submission" date="2018-03" db="EMBL/GenBank/DDBJ databases">
        <title>The relapsing fever spirochete Borrelia turicatae persists in the highly oxidative environment of its soft-bodied tick vector.</title>
        <authorList>
            <person name="Bourret T.J."/>
            <person name="Boyle W.K."/>
            <person name="Valenzuela J.G."/>
            <person name="Oliveira F."/>
            <person name="Lopez J.E."/>
        </authorList>
    </citation>
    <scope>NUCLEOTIDE SEQUENCE</scope>
    <source>
        <strain evidence="3">Kansas strain/isolate</strain>
        <tissue evidence="3">Salivary glands</tissue>
    </source>
</reference>
<protein>
    <submittedName>
        <fullName evidence="3">Putative attractin and platelet-activating factor acetylhydrolase</fullName>
    </submittedName>
</protein>
<dbReference type="EMBL" id="GGLE01003228">
    <property type="protein sequence ID" value="MBY07354.1"/>
    <property type="molecule type" value="Transcribed_RNA"/>
</dbReference>
<dbReference type="Pfam" id="PF13472">
    <property type="entry name" value="Lipase_GDSL_2"/>
    <property type="match status" value="1"/>
</dbReference>
<dbReference type="PANTHER" id="PTHR11852">
    <property type="entry name" value="PLATELET-ACTIVATING FACTOR ACETYLHYDROLASE"/>
    <property type="match status" value="1"/>
</dbReference>
<dbReference type="Gene3D" id="3.40.50.1110">
    <property type="entry name" value="SGNH hydrolase"/>
    <property type="match status" value="1"/>
</dbReference>
<accession>A0A2R5LCV2</accession>
<dbReference type="AlphaFoldDB" id="A0A2R5LCV2"/>
<organism evidence="3">
    <name type="scientific">Ornithodoros turicata</name>
    <dbReference type="NCBI Taxonomy" id="34597"/>
    <lineage>
        <taxon>Eukaryota</taxon>
        <taxon>Metazoa</taxon>
        <taxon>Ecdysozoa</taxon>
        <taxon>Arthropoda</taxon>
        <taxon>Chelicerata</taxon>
        <taxon>Arachnida</taxon>
        <taxon>Acari</taxon>
        <taxon>Parasitiformes</taxon>
        <taxon>Ixodida</taxon>
        <taxon>Ixodoidea</taxon>
        <taxon>Argasidae</taxon>
        <taxon>Ornithodorinae</taxon>
        <taxon>Ornithodoros</taxon>
    </lineage>
</organism>
<feature type="domain" description="SGNH hydrolase-type esterase" evidence="2">
    <location>
        <begin position="51"/>
        <end position="197"/>
    </location>
</feature>
<dbReference type="SUPFAM" id="SSF52266">
    <property type="entry name" value="SGNH hydrolase"/>
    <property type="match status" value="1"/>
</dbReference>
<keyword evidence="3" id="KW-0378">Hydrolase</keyword>
<dbReference type="GO" id="GO:0016787">
    <property type="term" value="F:hydrolase activity"/>
    <property type="evidence" value="ECO:0007669"/>
    <property type="project" value="UniProtKB-KW"/>
</dbReference>
<evidence type="ECO:0000259" key="2">
    <source>
        <dbReference type="Pfam" id="PF13472"/>
    </source>
</evidence>
<dbReference type="InterPro" id="IPR013830">
    <property type="entry name" value="SGNH_hydro"/>
</dbReference>
<comment type="similarity">
    <text evidence="1">Belongs to the 'GDSL' lipolytic enzyme family. Platelet-activating factor acetylhydrolase IB beta/gamma subunits subfamily.</text>
</comment>
<evidence type="ECO:0000256" key="1">
    <source>
        <dbReference type="ARBA" id="ARBA00038184"/>
    </source>
</evidence>
<dbReference type="CDD" id="cd01820">
    <property type="entry name" value="PAF_acetylesterase_like"/>
    <property type="match status" value="1"/>
</dbReference>